<proteinExistence type="predicted"/>
<keyword evidence="3" id="KW-1185">Reference proteome</keyword>
<dbReference type="RefSeq" id="WP_043913960.1">
    <property type="nucleotide sequence ID" value="NZ_JXZB01000004.1"/>
</dbReference>
<reference evidence="2 3" key="1">
    <citation type="submission" date="2015-02" db="EMBL/GenBank/DDBJ databases">
        <title>Draft genome sequence of Kitasatospora griseola MF730-N6, a bafilomycin, terpentecin and satosporin producer.</title>
        <authorList>
            <person name="Arens J.C."/>
            <person name="Haltli B."/>
            <person name="Kerr R.G."/>
        </authorList>
    </citation>
    <scope>NUCLEOTIDE SEQUENCE [LARGE SCALE GENOMIC DNA]</scope>
    <source>
        <strain evidence="2 3">MF730-N6</strain>
    </source>
</reference>
<dbReference type="PATRIC" id="fig|2064.6.peg.4994"/>
<dbReference type="EMBL" id="JXZB01000004">
    <property type="protein sequence ID" value="KIQ62097.1"/>
    <property type="molecule type" value="Genomic_DNA"/>
</dbReference>
<gene>
    <name evidence="2" type="ORF">TR51_23275</name>
</gene>
<feature type="region of interest" description="Disordered" evidence="1">
    <location>
        <begin position="1"/>
        <end position="20"/>
    </location>
</feature>
<name>A0A0D0PNP1_KITGR</name>
<sequence length="353" mass="37021">MGDPREPPEGTPEGGSNDDEFRSVVFDESFVKAARIQELSAQERLAGAFGRATRRRGWGWFGSLPRQAVILLLLVTMAFAAAVYFGISSPHGQVVPPSGTQLTAAVTPLSPPGTVGAVPDPAHPFAALPPGYADGQAGLGMPPASPTSHFAGTDVQRALDSVQHYLVVSELTPATLTANETGQVRELLTSGELAQYDASVNTPRDDQQHAATGWMVRFDPGQIALATDTVKVTGAVQVGEVDSGTLEITADHTLVYALRPAGTTSDPSVTLYAVRREVRIDVDRADLDVGRVRVVGSTVQAGPTSCGTVQSDYLRPVLATASGVQPSTPPAVNPTDHSRPAWQTCGVLGPITR</sequence>
<protein>
    <submittedName>
        <fullName evidence="2">Uncharacterized protein</fullName>
    </submittedName>
</protein>
<comment type="caution">
    <text evidence="2">The sequence shown here is derived from an EMBL/GenBank/DDBJ whole genome shotgun (WGS) entry which is preliminary data.</text>
</comment>
<evidence type="ECO:0000313" key="2">
    <source>
        <dbReference type="EMBL" id="KIQ62097.1"/>
    </source>
</evidence>
<dbReference type="OrthoDB" id="3848547at2"/>
<dbReference type="STRING" id="2064.TR51_23275"/>
<evidence type="ECO:0000256" key="1">
    <source>
        <dbReference type="SAM" id="MobiDB-lite"/>
    </source>
</evidence>
<organism evidence="2 3">
    <name type="scientific">Kitasatospora griseola</name>
    <name type="common">Streptomyces griseolosporeus</name>
    <dbReference type="NCBI Taxonomy" id="2064"/>
    <lineage>
        <taxon>Bacteria</taxon>
        <taxon>Bacillati</taxon>
        <taxon>Actinomycetota</taxon>
        <taxon>Actinomycetes</taxon>
        <taxon>Kitasatosporales</taxon>
        <taxon>Streptomycetaceae</taxon>
        <taxon>Kitasatospora</taxon>
    </lineage>
</organism>
<evidence type="ECO:0000313" key="3">
    <source>
        <dbReference type="Proteomes" id="UP000032066"/>
    </source>
</evidence>
<dbReference type="AlphaFoldDB" id="A0A0D0PNP1"/>
<dbReference type="Proteomes" id="UP000032066">
    <property type="component" value="Unassembled WGS sequence"/>
</dbReference>
<accession>A0A0D0PNP1</accession>